<evidence type="ECO:0000256" key="5">
    <source>
        <dbReference type="PROSITE-ProRule" id="PRU00175"/>
    </source>
</evidence>
<accession>A0A7S3QDX5</accession>
<feature type="region of interest" description="Disordered" evidence="6">
    <location>
        <begin position="1014"/>
        <end position="1044"/>
    </location>
</feature>
<feature type="compositionally biased region" description="Low complexity" evidence="6">
    <location>
        <begin position="621"/>
        <end position="634"/>
    </location>
</feature>
<feature type="compositionally biased region" description="Polar residues" evidence="6">
    <location>
        <begin position="635"/>
        <end position="647"/>
    </location>
</feature>
<evidence type="ECO:0000313" key="8">
    <source>
        <dbReference type="EMBL" id="CAE0474491.1"/>
    </source>
</evidence>
<dbReference type="PANTHER" id="PTHR43215">
    <property type="entry name" value="RADIAL SPOKE HEAD 1 HOMOLOG"/>
    <property type="match status" value="1"/>
</dbReference>
<name>A0A7S3QDX5_9STRA</name>
<dbReference type="InterPro" id="IPR003409">
    <property type="entry name" value="MORN"/>
</dbReference>
<dbReference type="InterPro" id="IPR001841">
    <property type="entry name" value="Znf_RING"/>
</dbReference>
<keyword evidence="2" id="KW-0677">Repeat</keyword>
<gene>
    <name evidence="8" type="ORF">CDEB00056_LOCUS19344</name>
</gene>
<evidence type="ECO:0000256" key="4">
    <source>
        <dbReference type="ARBA" id="ARBA00022833"/>
    </source>
</evidence>
<dbReference type="InterPro" id="IPR013083">
    <property type="entry name" value="Znf_RING/FYVE/PHD"/>
</dbReference>
<feature type="compositionally biased region" description="Polar residues" evidence="6">
    <location>
        <begin position="577"/>
        <end position="592"/>
    </location>
</feature>
<evidence type="ECO:0000256" key="2">
    <source>
        <dbReference type="ARBA" id="ARBA00022737"/>
    </source>
</evidence>
<proteinExistence type="predicted"/>
<keyword evidence="1" id="KW-0479">Metal-binding</keyword>
<dbReference type="Gene3D" id="3.30.40.10">
    <property type="entry name" value="Zinc/RING finger domain, C3HC4 (zinc finger)"/>
    <property type="match status" value="1"/>
</dbReference>
<dbReference type="Pfam" id="PF13923">
    <property type="entry name" value="zf-C3HC4_2"/>
    <property type="match status" value="1"/>
</dbReference>
<feature type="region of interest" description="Disordered" evidence="6">
    <location>
        <begin position="351"/>
        <end position="389"/>
    </location>
</feature>
<feature type="compositionally biased region" description="Low complexity" evidence="6">
    <location>
        <begin position="558"/>
        <end position="572"/>
    </location>
</feature>
<feature type="region of interest" description="Disordered" evidence="6">
    <location>
        <begin position="557"/>
        <end position="647"/>
    </location>
</feature>
<dbReference type="PANTHER" id="PTHR43215:SF14">
    <property type="entry name" value="RADIAL SPOKE HEAD 1 HOMOLOG"/>
    <property type="match status" value="1"/>
</dbReference>
<dbReference type="SUPFAM" id="SSF57850">
    <property type="entry name" value="RING/U-box"/>
    <property type="match status" value="1"/>
</dbReference>
<feature type="region of interest" description="Disordered" evidence="6">
    <location>
        <begin position="893"/>
        <end position="1001"/>
    </location>
</feature>
<dbReference type="AlphaFoldDB" id="A0A7S3QDX5"/>
<evidence type="ECO:0000256" key="3">
    <source>
        <dbReference type="ARBA" id="ARBA00022771"/>
    </source>
</evidence>
<feature type="compositionally biased region" description="Polar residues" evidence="6">
    <location>
        <begin position="602"/>
        <end position="620"/>
    </location>
</feature>
<keyword evidence="3 5" id="KW-0863">Zinc-finger</keyword>
<dbReference type="SMART" id="SM00184">
    <property type="entry name" value="RING"/>
    <property type="match status" value="1"/>
</dbReference>
<organism evidence="8">
    <name type="scientific">Chaetoceros debilis</name>
    <dbReference type="NCBI Taxonomy" id="122233"/>
    <lineage>
        <taxon>Eukaryota</taxon>
        <taxon>Sar</taxon>
        <taxon>Stramenopiles</taxon>
        <taxon>Ochrophyta</taxon>
        <taxon>Bacillariophyta</taxon>
        <taxon>Coscinodiscophyceae</taxon>
        <taxon>Chaetocerotophycidae</taxon>
        <taxon>Chaetocerotales</taxon>
        <taxon>Chaetocerotaceae</taxon>
        <taxon>Chaetoceros</taxon>
    </lineage>
</organism>
<reference evidence="8" key="1">
    <citation type="submission" date="2021-01" db="EMBL/GenBank/DDBJ databases">
        <authorList>
            <person name="Corre E."/>
            <person name="Pelletier E."/>
            <person name="Niang G."/>
            <person name="Scheremetjew M."/>
            <person name="Finn R."/>
            <person name="Kale V."/>
            <person name="Holt S."/>
            <person name="Cochrane G."/>
            <person name="Meng A."/>
            <person name="Brown T."/>
            <person name="Cohen L."/>
        </authorList>
    </citation>
    <scope>NUCLEOTIDE SEQUENCE</scope>
    <source>
        <strain evidence="8">MM31A-1</strain>
    </source>
</reference>
<evidence type="ECO:0000259" key="7">
    <source>
        <dbReference type="PROSITE" id="PS50089"/>
    </source>
</evidence>
<dbReference type="SMART" id="SM00698">
    <property type="entry name" value="MORN"/>
    <property type="match status" value="10"/>
</dbReference>
<dbReference type="Pfam" id="PF02493">
    <property type="entry name" value="MORN"/>
    <property type="match status" value="10"/>
</dbReference>
<sequence>MSEPCRKLHPRELALMKLEALKRTFDCCICLDTIDDAYVVPDCQHRFCGKCIKESLRKCRNECPECRTEIRTKRHLRRDGKFNDLVQGIISASQLLRVELDVAADAPPDINSLTSTGSNGASAGYPSTNLPLPIIGLGHTSNEERYESEGTKRKAENLINPSNSKRRLLIGTSGTEDDNLFRRENHVIGVTNHSKIIIVKGKVLPDGSNYNGEWDSINNYPHGKGKSNHSEDGSMYIGEWQCGKPHGRGKEICCADGSIYSGGFQDGKSHGNGKLILSSQLGISSVYKELESGENSQDPASLPFNIQILSPLFRSDSQTRVLYEGEWRQDIRHGKGRHSWADGSSYEGEWANDHRHGKGKHSWADGSTYEGEWEDDERHGKGKHTWSDGSMYEGECRRGKRFGLGKHTWADGSTYSGQYENGKRCGTGKYTSPDGSIYKGDWENGKQRGKGKCIWSDGSIYDGDWKYDERHGRGEYKSTDGALYVGMWKRNKKHGNGVEKFANGVVCKGRWESGKMIKIVKQVTSTTRDVQVIPPIDTFSREESADDHLHLNIVVKNSSSSSSRSDVGLSPSREINLPTNNQIHGNHLFSQSEHTHLKSRRSQQFPNETRSTDIENNVTYSSGQSSNYISSTSSHQRSNSAHNDLQTNETIKQEGEALLEEEGNSERRSLPSFSFRDVIPNFSTFSKFSSWLSGSSQVHNSAYNDESGTLNYQSEVEKENDSEGDGAPANTRDISKVDGLLTNNGRYSTQSQINIVGIVDTIETIGAPNPMSSHTDDLAEVDDVFTNSVKHSTQPQINAKRIVDIRKTLEAPNPMPSRSVSIESSVDATRGDDLFATGYGAMSLDYMAVENYSPLSKSNINSVSTCTPQTYISRTAKAKANREAELVFPPRQSICPKTGLYKKPQGRKRKGRTWDARVGAWRVDDTKKKLPQKQNAQLKDHKKMQQKPKARQSRGQPKRKPVKQSKGKPKKGTATNKKLGKGVYQRPPGARQKGTTWDASVGNWVPKAQLKKVEKEVYQRPTGARRKGTTWDASAGGWVPKSRK</sequence>
<keyword evidence="4" id="KW-0862">Zinc</keyword>
<dbReference type="PROSITE" id="PS50089">
    <property type="entry name" value="ZF_RING_2"/>
    <property type="match status" value="1"/>
</dbReference>
<dbReference type="InterPro" id="IPR017907">
    <property type="entry name" value="Znf_RING_CS"/>
</dbReference>
<feature type="domain" description="RING-type" evidence="7">
    <location>
        <begin position="27"/>
        <end position="67"/>
    </location>
</feature>
<dbReference type="SUPFAM" id="SSF82185">
    <property type="entry name" value="Histone H3 K4-specific methyltransferase SET7/9 N-terminal domain"/>
    <property type="match status" value="3"/>
</dbReference>
<protein>
    <recommendedName>
        <fullName evidence="7">RING-type domain-containing protein</fullName>
    </recommendedName>
</protein>
<feature type="region of interest" description="Disordered" evidence="6">
    <location>
        <begin position="714"/>
        <end position="733"/>
    </location>
</feature>
<dbReference type="Gene3D" id="2.20.110.10">
    <property type="entry name" value="Histone H3 K4-specific methyltransferase SET7/9 N-terminal domain"/>
    <property type="match status" value="5"/>
</dbReference>
<evidence type="ECO:0000256" key="6">
    <source>
        <dbReference type="SAM" id="MobiDB-lite"/>
    </source>
</evidence>
<dbReference type="GO" id="GO:0008270">
    <property type="term" value="F:zinc ion binding"/>
    <property type="evidence" value="ECO:0007669"/>
    <property type="project" value="UniProtKB-KW"/>
</dbReference>
<evidence type="ECO:0000256" key="1">
    <source>
        <dbReference type="ARBA" id="ARBA00022723"/>
    </source>
</evidence>
<dbReference type="EMBL" id="HBIO01025203">
    <property type="protein sequence ID" value="CAE0474491.1"/>
    <property type="molecule type" value="Transcribed_RNA"/>
</dbReference>
<feature type="compositionally biased region" description="Basic residues" evidence="6">
    <location>
        <begin position="940"/>
        <end position="971"/>
    </location>
</feature>
<dbReference type="PROSITE" id="PS00518">
    <property type="entry name" value="ZF_RING_1"/>
    <property type="match status" value="1"/>
</dbReference>